<dbReference type="VEuPathDB" id="FungiDB:HMPREF1544_05526"/>
<accession>S2JXX7</accession>
<gene>
    <name evidence="1" type="ORF">HMPREF1544_05526</name>
</gene>
<proteinExistence type="predicted"/>
<evidence type="ECO:0008006" key="3">
    <source>
        <dbReference type="Google" id="ProtNLM"/>
    </source>
</evidence>
<protein>
    <recommendedName>
        <fullName evidence="3">F-box domain-containing protein</fullName>
    </recommendedName>
</protein>
<organism evidence="1 2">
    <name type="scientific">Mucor circinelloides f. circinelloides (strain 1006PhL)</name>
    <name type="common">Mucormycosis agent</name>
    <name type="synonym">Calyptromyces circinelloides</name>
    <dbReference type="NCBI Taxonomy" id="1220926"/>
    <lineage>
        <taxon>Eukaryota</taxon>
        <taxon>Fungi</taxon>
        <taxon>Fungi incertae sedis</taxon>
        <taxon>Mucoromycota</taxon>
        <taxon>Mucoromycotina</taxon>
        <taxon>Mucoromycetes</taxon>
        <taxon>Mucorales</taxon>
        <taxon>Mucorineae</taxon>
        <taxon>Mucoraceae</taxon>
        <taxon>Mucor</taxon>
    </lineage>
</organism>
<dbReference type="InterPro" id="IPR032675">
    <property type="entry name" value="LRR_dom_sf"/>
</dbReference>
<evidence type="ECO:0000313" key="1">
    <source>
        <dbReference type="EMBL" id="EPB87643.1"/>
    </source>
</evidence>
<dbReference type="EMBL" id="KE123964">
    <property type="protein sequence ID" value="EPB87643.1"/>
    <property type="molecule type" value="Genomic_DNA"/>
</dbReference>
<reference evidence="2" key="1">
    <citation type="submission" date="2013-05" db="EMBL/GenBank/DDBJ databases">
        <title>The Genome sequence of Mucor circinelloides f. circinelloides 1006PhL.</title>
        <authorList>
            <consortium name="The Broad Institute Genomics Platform"/>
            <person name="Cuomo C."/>
            <person name="Earl A."/>
            <person name="Findley K."/>
            <person name="Lee S.C."/>
            <person name="Walker B."/>
            <person name="Young S."/>
            <person name="Zeng Q."/>
            <person name="Gargeya S."/>
            <person name="Fitzgerald M."/>
            <person name="Haas B."/>
            <person name="Abouelleil A."/>
            <person name="Allen A.W."/>
            <person name="Alvarado L."/>
            <person name="Arachchi H.M."/>
            <person name="Berlin A.M."/>
            <person name="Chapman S.B."/>
            <person name="Gainer-Dewar J."/>
            <person name="Goldberg J."/>
            <person name="Griggs A."/>
            <person name="Gujja S."/>
            <person name="Hansen M."/>
            <person name="Howarth C."/>
            <person name="Imamovic A."/>
            <person name="Ireland A."/>
            <person name="Larimer J."/>
            <person name="McCowan C."/>
            <person name="Murphy C."/>
            <person name="Pearson M."/>
            <person name="Poon T.W."/>
            <person name="Priest M."/>
            <person name="Roberts A."/>
            <person name="Saif S."/>
            <person name="Shea T."/>
            <person name="Sisk P."/>
            <person name="Sykes S."/>
            <person name="Wortman J."/>
            <person name="Nusbaum C."/>
            <person name="Birren B."/>
        </authorList>
    </citation>
    <scope>NUCLEOTIDE SEQUENCE [LARGE SCALE GENOMIC DNA]</scope>
    <source>
        <strain evidence="2">1006PhL</strain>
    </source>
</reference>
<evidence type="ECO:0000313" key="2">
    <source>
        <dbReference type="Proteomes" id="UP000014254"/>
    </source>
</evidence>
<dbReference type="InParanoid" id="S2JXX7"/>
<name>S2JXX7_MUCC1</name>
<keyword evidence="2" id="KW-1185">Reference proteome</keyword>
<dbReference type="Gene3D" id="3.80.10.10">
    <property type="entry name" value="Ribonuclease Inhibitor"/>
    <property type="match status" value="1"/>
</dbReference>
<dbReference type="SUPFAM" id="SSF52047">
    <property type="entry name" value="RNI-like"/>
    <property type="match status" value="1"/>
</dbReference>
<dbReference type="OrthoDB" id="2264027at2759"/>
<dbReference type="Proteomes" id="UP000014254">
    <property type="component" value="Unassembled WGS sequence"/>
</dbReference>
<sequence>MALPSLYSHLELGCHVYNRQLRNGARTNHLLKDTIASCTKHLTLRSRQNGNNWRVEDLIQILGTLSQVEALSFVDFHSLSAETIIEVVALLPNLECIEFKYCHIVSTPLDKHRRASNNVSSKGDFLPTIYRLSYIWTDFTEKAIVPCLYSQITHLELGSNRNKYESVNGIMVNSLAHHCPNITHLTVALPQIEESILCDTIAYYGTQLQQLSIKCDGYRTLLAIYTQALSLQKLTVRVAPGARAQEQDISLYMAQIVTACKYLQSFDIASTQLDQDVPSVIWESIIACAKQDLTKASQKRQSRAHRALMVRQNNQMARNGPKSGMASQQRLPLRRNSFWFDTASEEALEQRYHYNNSINERYQHQRNNFETLQLAQSELKRVALRL</sequence>
<dbReference type="AlphaFoldDB" id="S2JXX7"/>